<name>A0A1Y2E5N4_9FUNG</name>
<dbReference type="AlphaFoldDB" id="A0A1Y2E5N4"/>
<organism evidence="2 3">
    <name type="scientific">Neocallimastix californiae</name>
    <dbReference type="NCBI Taxonomy" id="1754190"/>
    <lineage>
        <taxon>Eukaryota</taxon>
        <taxon>Fungi</taxon>
        <taxon>Fungi incertae sedis</taxon>
        <taxon>Chytridiomycota</taxon>
        <taxon>Chytridiomycota incertae sedis</taxon>
        <taxon>Neocallimastigomycetes</taxon>
        <taxon>Neocallimastigales</taxon>
        <taxon>Neocallimastigaceae</taxon>
        <taxon>Neocallimastix</taxon>
    </lineage>
</organism>
<dbReference type="Proteomes" id="UP000193920">
    <property type="component" value="Unassembled WGS sequence"/>
</dbReference>
<feature type="compositionally biased region" description="Polar residues" evidence="1">
    <location>
        <begin position="149"/>
        <end position="158"/>
    </location>
</feature>
<sequence length="251" mass="28811">MMVDTFKNPFGYLKNGSMNDNVLAKNKNINDARYTTFSSSEYESVFNHSIDPSTFSKSSPSKLIFVPKNLMGEDIKDLQSSIFESEETMINNASDNNTVDSQEFNNITVQVASAEEKIEEEDKEEKLKEINEEKQNSESTFYLDDQINRSDSGYSGKSNTEKKENRYSFFSWSFIKSKISFSKSEVVNFCNDHKLTSYEKYENYNSDNETADISEDKTAIELQVINSNQDQINEKYIVSEPESNGNYVFSI</sequence>
<evidence type="ECO:0000313" key="3">
    <source>
        <dbReference type="Proteomes" id="UP000193920"/>
    </source>
</evidence>
<feature type="region of interest" description="Disordered" evidence="1">
    <location>
        <begin position="127"/>
        <end position="160"/>
    </location>
</feature>
<dbReference type="OrthoDB" id="2147817at2759"/>
<keyword evidence="3" id="KW-1185">Reference proteome</keyword>
<reference evidence="2 3" key="1">
    <citation type="submission" date="2016-08" db="EMBL/GenBank/DDBJ databases">
        <title>A Parts List for Fungal Cellulosomes Revealed by Comparative Genomics.</title>
        <authorList>
            <consortium name="DOE Joint Genome Institute"/>
            <person name="Haitjema C.H."/>
            <person name="Gilmore S.P."/>
            <person name="Henske J.K."/>
            <person name="Solomon K.V."/>
            <person name="De Groot R."/>
            <person name="Kuo A."/>
            <person name="Mondo S.J."/>
            <person name="Salamov A.A."/>
            <person name="Labutti K."/>
            <person name="Zhao Z."/>
            <person name="Chiniquy J."/>
            <person name="Barry K."/>
            <person name="Brewer H.M."/>
            <person name="Purvine S.O."/>
            <person name="Wright A.T."/>
            <person name="Boxma B."/>
            <person name="Van Alen T."/>
            <person name="Hackstein J.H."/>
            <person name="Baker S.E."/>
            <person name="Grigoriev I.V."/>
            <person name="O'Malley M.A."/>
        </authorList>
    </citation>
    <scope>NUCLEOTIDE SEQUENCE [LARGE SCALE GENOMIC DNA]</scope>
    <source>
        <strain evidence="2 3">G1</strain>
    </source>
</reference>
<feature type="compositionally biased region" description="Basic and acidic residues" evidence="1">
    <location>
        <begin position="127"/>
        <end position="136"/>
    </location>
</feature>
<accession>A0A1Y2E5N4</accession>
<proteinExistence type="predicted"/>
<evidence type="ECO:0000256" key="1">
    <source>
        <dbReference type="SAM" id="MobiDB-lite"/>
    </source>
</evidence>
<evidence type="ECO:0000313" key="2">
    <source>
        <dbReference type="EMBL" id="ORY66832.1"/>
    </source>
</evidence>
<dbReference type="EMBL" id="MCOG01000049">
    <property type="protein sequence ID" value="ORY66832.1"/>
    <property type="molecule type" value="Genomic_DNA"/>
</dbReference>
<protein>
    <submittedName>
        <fullName evidence="2">Uncharacterized protein</fullName>
    </submittedName>
</protein>
<comment type="caution">
    <text evidence="2">The sequence shown here is derived from an EMBL/GenBank/DDBJ whole genome shotgun (WGS) entry which is preliminary data.</text>
</comment>
<gene>
    <name evidence="2" type="ORF">LY90DRAFT_700533</name>
</gene>